<dbReference type="Gene3D" id="1.10.30.50">
    <property type="match status" value="1"/>
</dbReference>
<accession>A0A1A0R4W4</accession>
<reference evidence="3" key="1">
    <citation type="submission" date="2016-06" db="EMBL/GenBank/DDBJ databases">
        <authorList>
            <person name="Sutton G."/>
            <person name="Brinkac L."/>
            <person name="Sanka R."/>
            <person name="Adams M."/>
            <person name="Lau E."/>
            <person name="Mehaffy C."/>
            <person name="Tameris M."/>
            <person name="Hatherill M."/>
            <person name="Hanekom W."/>
            <person name="Mahomed H."/>
            <person name="Mcshane H."/>
        </authorList>
    </citation>
    <scope>NUCLEOTIDE SEQUENCE [LARGE SCALE GENOMIC DNA]</scope>
    <source>
        <strain evidence="3">852002-51209_SCH5440388</strain>
    </source>
</reference>
<feature type="domain" description="HNH nuclease" evidence="1">
    <location>
        <begin position="314"/>
        <end position="364"/>
    </location>
</feature>
<dbReference type="STRING" id="43304.GCA_001403655_03362"/>
<dbReference type="RefSeq" id="WP_064932528.1">
    <property type="nucleotide sequence ID" value="NZ_LZSO01000026.1"/>
</dbReference>
<protein>
    <submittedName>
        <fullName evidence="2">HNH endonuclease</fullName>
    </submittedName>
</protein>
<evidence type="ECO:0000259" key="1">
    <source>
        <dbReference type="SMART" id="SM00507"/>
    </source>
</evidence>
<evidence type="ECO:0000313" key="2">
    <source>
        <dbReference type="EMBL" id="OBB29188.1"/>
    </source>
</evidence>
<dbReference type="InterPro" id="IPR003615">
    <property type="entry name" value="HNH_nuc"/>
</dbReference>
<dbReference type="OrthoDB" id="5241234at2"/>
<dbReference type="CDD" id="cd00085">
    <property type="entry name" value="HNHc"/>
    <property type="match status" value="1"/>
</dbReference>
<dbReference type="SMART" id="SM00507">
    <property type="entry name" value="HNHc"/>
    <property type="match status" value="1"/>
</dbReference>
<dbReference type="Proteomes" id="UP000093902">
    <property type="component" value="Unassembled WGS sequence"/>
</dbReference>
<gene>
    <name evidence="2" type="ORF">A5792_20540</name>
</gene>
<sequence>MFEYFAKVDLTAGEAALLDRIAELERLKCAAAAGQARATVALESARHAAEAATRAPVTRRGRGLGSEIGLARMDSPANGRQHLSDARILVHDLPHTLAALECGVLTEARARLIVREAACLSPADRHRLDHQLCADHTTLIGLGDTRIRNDAKTIAYQLDPMAVVDRATRAPEDRNVTLRPAPDAMAFVTALLPATDAASVHSALIDAADRCADGRNRGQAMADTLVARVTGRDVTTPVPVAVNLVLSDDTLFAGSIQPAHLQGHGPIPAATARRMIGDALTHDDSWATLRRLYAAPDTGALVAMESRSRRFPKGLARFIATRDQTCRTPYCDARIRHIDHVNPHHNHGPTNATNGQGLCEHCNYVKETPGWQVVAGVDEFGRYTTDHITPTGATYRSTAPPLAGGLRILTREVHIVINKRAA</sequence>
<dbReference type="AlphaFoldDB" id="A0A1A0R4W4"/>
<evidence type="ECO:0000313" key="3">
    <source>
        <dbReference type="Proteomes" id="UP000093902"/>
    </source>
</evidence>
<organism evidence="2 3">
    <name type="scientific">Mycolicibacterium peregrinum</name>
    <name type="common">Mycobacterium peregrinum</name>
    <dbReference type="NCBI Taxonomy" id="43304"/>
    <lineage>
        <taxon>Bacteria</taxon>
        <taxon>Bacillati</taxon>
        <taxon>Actinomycetota</taxon>
        <taxon>Actinomycetes</taxon>
        <taxon>Mycobacteriales</taxon>
        <taxon>Mycobacteriaceae</taxon>
        <taxon>Mycolicibacterium</taxon>
    </lineage>
</organism>
<dbReference type="GO" id="GO:0004519">
    <property type="term" value="F:endonuclease activity"/>
    <property type="evidence" value="ECO:0007669"/>
    <property type="project" value="UniProtKB-KW"/>
</dbReference>
<keyword evidence="2" id="KW-0378">Hydrolase</keyword>
<keyword evidence="2" id="KW-0255">Endonuclease</keyword>
<dbReference type="EMBL" id="LZSO01000026">
    <property type="protein sequence ID" value="OBB29188.1"/>
    <property type="molecule type" value="Genomic_DNA"/>
</dbReference>
<proteinExistence type="predicted"/>
<comment type="caution">
    <text evidence="2">The sequence shown here is derived from an EMBL/GenBank/DDBJ whole genome shotgun (WGS) entry which is preliminary data.</text>
</comment>
<keyword evidence="2" id="KW-0540">Nuclease</keyword>
<name>A0A1A0R4W4_MYCPR</name>